<evidence type="ECO:0000313" key="5">
    <source>
        <dbReference type="EMBL" id="RNE66706.1"/>
    </source>
</evidence>
<keyword evidence="2" id="KW-0238">DNA-binding</keyword>
<dbReference type="PANTHER" id="PTHR43537">
    <property type="entry name" value="TRANSCRIPTIONAL REGULATOR, GNTR FAMILY"/>
    <property type="match status" value="1"/>
</dbReference>
<dbReference type="InterPro" id="IPR000524">
    <property type="entry name" value="Tscrpt_reg_HTH_GntR"/>
</dbReference>
<dbReference type="Proteomes" id="UP000279859">
    <property type="component" value="Unassembled WGS sequence"/>
</dbReference>
<dbReference type="InterPro" id="IPR011711">
    <property type="entry name" value="GntR_C"/>
</dbReference>
<accession>A0A3M8LMF8</accession>
<dbReference type="EMBL" id="RDSR01000003">
    <property type="protein sequence ID" value="RNE66706.1"/>
    <property type="molecule type" value="Genomic_DNA"/>
</dbReference>
<dbReference type="SUPFAM" id="SSF46785">
    <property type="entry name" value="Winged helix' DNA-binding domain"/>
    <property type="match status" value="1"/>
</dbReference>
<organism evidence="5 6">
    <name type="scientific">Cryobacterium tepidiphilum</name>
    <dbReference type="NCBI Taxonomy" id="2486026"/>
    <lineage>
        <taxon>Bacteria</taxon>
        <taxon>Bacillati</taxon>
        <taxon>Actinomycetota</taxon>
        <taxon>Actinomycetes</taxon>
        <taxon>Micrococcales</taxon>
        <taxon>Microbacteriaceae</taxon>
        <taxon>Cryobacterium</taxon>
    </lineage>
</organism>
<dbReference type="InterPro" id="IPR036388">
    <property type="entry name" value="WH-like_DNA-bd_sf"/>
</dbReference>
<protein>
    <submittedName>
        <fullName evidence="5">GntR family transcriptional regulator</fullName>
    </submittedName>
</protein>
<dbReference type="PRINTS" id="PR00035">
    <property type="entry name" value="HTHGNTR"/>
</dbReference>
<keyword evidence="1" id="KW-0805">Transcription regulation</keyword>
<sequence length="262" mass="29755">MVETTLSHPVSRSIVNREQRTVNRFPNNMSRSSYRDEEAMMTTFKPVRRKAYGEQVTEHLRDSIVRGELELDQRLVEEQLAERFGVSRGPIREALRQLELESLVESRGNGTYVIGISERDIDELYSLREAIEILAAELALQNSTAEEWGELAALVARLEAAADARDGDEFAAADIQFHSLIYTLSGHRRLADVWYQYSAMLNTLLRTTVHVDADLHESAAKHRVLLELMMSGDGSAVTRELRDHLEGSHQRMLAAHRKAKKD</sequence>
<dbReference type="GO" id="GO:0003700">
    <property type="term" value="F:DNA-binding transcription factor activity"/>
    <property type="evidence" value="ECO:0007669"/>
    <property type="project" value="InterPro"/>
</dbReference>
<dbReference type="Pfam" id="PF07729">
    <property type="entry name" value="FCD"/>
    <property type="match status" value="1"/>
</dbReference>
<evidence type="ECO:0000256" key="2">
    <source>
        <dbReference type="ARBA" id="ARBA00023125"/>
    </source>
</evidence>
<dbReference type="SUPFAM" id="SSF48008">
    <property type="entry name" value="GntR ligand-binding domain-like"/>
    <property type="match status" value="1"/>
</dbReference>
<comment type="caution">
    <text evidence="5">The sequence shown here is derived from an EMBL/GenBank/DDBJ whole genome shotgun (WGS) entry which is preliminary data.</text>
</comment>
<reference evidence="5 6" key="1">
    <citation type="submission" date="2018-11" db="EMBL/GenBank/DDBJ databases">
        <title>Cryobacterium sp. nov., isolated from rhizosphere soil of lettuce.</title>
        <authorList>
            <person name="Wang Y."/>
        </authorList>
    </citation>
    <scope>NUCLEOTIDE SEQUENCE [LARGE SCALE GENOMIC DNA]</scope>
    <source>
        <strain evidence="5 6">NEAU-85</strain>
    </source>
</reference>
<dbReference type="CDD" id="cd07377">
    <property type="entry name" value="WHTH_GntR"/>
    <property type="match status" value="1"/>
</dbReference>
<evidence type="ECO:0000256" key="1">
    <source>
        <dbReference type="ARBA" id="ARBA00023015"/>
    </source>
</evidence>
<dbReference type="GO" id="GO:0003677">
    <property type="term" value="F:DNA binding"/>
    <property type="evidence" value="ECO:0007669"/>
    <property type="project" value="UniProtKB-KW"/>
</dbReference>
<dbReference type="SMART" id="SM00345">
    <property type="entry name" value="HTH_GNTR"/>
    <property type="match status" value="1"/>
</dbReference>
<evidence type="ECO:0000259" key="4">
    <source>
        <dbReference type="PROSITE" id="PS50949"/>
    </source>
</evidence>
<dbReference type="Pfam" id="PF00392">
    <property type="entry name" value="GntR"/>
    <property type="match status" value="1"/>
</dbReference>
<dbReference type="PANTHER" id="PTHR43537:SF5">
    <property type="entry name" value="UXU OPERON TRANSCRIPTIONAL REGULATOR"/>
    <property type="match status" value="1"/>
</dbReference>
<dbReference type="InterPro" id="IPR036390">
    <property type="entry name" value="WH_DNA-bd_sf"/>
</dbReference>
<dbReference type="InterPro" id="IPR008920">
    <property type="entry name" value="TF_FadR/GntR_C"/>
</dbReference>
<dbReference type="SMART" id="SM00895">
    <property type="entry name" value="FCD"/>
    <property type="match status" value="1"/>
</dbReference>
<feature type="domain" description="HTH gntR-type" evidence="4">
    <location>
        <begin position="50"/>
        <end position="116"/>
    </location>
</feature>
<keyword evidence="3" id="KW-0804">Transcription</keyword>
<dbReference type="Gene3D" id="1.20.120.530">
    <property type="entry name" value="GntR ligand-binding domain-like"/>
    <property type="match status" value="1"/>
</dbReference>
<proteinExistence type="predicted"/>
<keyword evidence="6" id="KW-1185">Reference proteome</keyword>
<dbReference type="PROSITE" id="PS50949">
    <property type="entry name" value="HTH_GNTR"/>
    <property type="match status" value="1"/>
</dbReference>
<evidence type="ECO:0000313" key="6">
    <source>
        <dbReference type="Proteomes" id="UP000279859"/>
    </source>
</evidence>
<dbReference type="AlphaFoldDB" id="A0A3M8LMF8"/>
<dbReference type="Gene3D" id="1.10.10.10">
    <property type="entry name" value="Winged helix-like DNA-binding domain superfamily/Winged helix DNA-binding domain"/>
    <property type="match status" value="1"/>
</dbReference>
<gene>
    <name evidence="5" type="ORF">EEJ31_02655</name>
</gene>
<name>A0A3M8LMF8_9MICO</name>
<evidence type="ECO:0000256" key="3">
    <source>
        <dbReference type="ARBA" id="ARBA00023163"/>
    </source>
</evidence>